<dbReference type="HOGENOM" id="CLU_038389_0_0_1"/>
<evidence type="ECO:0000256" key="1">
    <source>
        <dbReference type="SAM" id="MobiDB-lite"/>
    </source>
</evidence>
<feature type="compositionally biased region" description="Polar residues" evidence="1">
    <location>
        <begin position="308"/>
        <end position="324"/>
    </location>
</feature>
<evidence type="ECO:0000313" key="4">
    <source>
        <dbReference type="Proteomes" id="UP000001056"/>
    </source>
</evidence>
<feature type="compositionally biased region" description="Basic and acidic residues" evidence="1">
    <location>
        <begin position="36"/>
        <end position="45"/>
    </location>
</feature>
<dbReference type="eggNOG" id="ENOG502SQ74">
    <property type="taxonomic scope" value="Eukaryota"/>
</dbReference>
<dbReference type="GeneID" id="4389711"/>
<dbReference type="RefSeq" id="XP_001229019.1">
    <property type="nucleotide sequence ID" value="XM_001229018.1"/>
</dbReference>
<feature type="region of interest" description="Disordered" evidence="1">
    <location>
        <begin position="340"/>
        <end position="421"/>
    </location>
</feature>
<feature type="region of interest" description="Disordered" evidence="1">
    <location>
        <begin position="265"/>
        <end position="327"/>
    </location>
</feature>
<dbReference type="InParanoid" id="Q2HBA1"/>
<protein>
    <submittedName>
        <fullName evidence="3">Uncharacterized protein</fullName>
    </submittedName>
</protein>
<feature type="transmembrane region" description="Helical" evidence="2">
    <location>
        <begin position="442"/>
        <end position="463"/>
    </location>
</feature>
<keyword evidence="2" id="KW-0812">Transmembrane</keyword>
<proteinExistence type="predicted"/>
<evidence type="ECO:0000256" key="2">
    <source>
        <dbReference type="SAM" id="Phobius"/>
    </source>
</evidence>
<dbReference type="OrthoDB" id="5383784at2759"/>
<keyword evidence="4" id="KW-1185">Reference proteome</keyword>
<evidence type="ECO:0000313" key="3">
    <source>
        <dbReference type="EMBL" id="EAQ90568.1"/>
    </source>
</evidence>
<dbReference type="VEuPathDB" id="FungiDB:CHGG_02503"/>
<feature type="compositionally biased region" description="Gly residues" evidence="1">
    <location>
        <begin position="389"/>
        <end position="414"/>
    </location>
</feature>
<accession>Q2HBA1</accession>
<keyword evidence="2" id="KW-1133">Transmembrane helix</keyword>
<dbReference type="AlphaFoldDB" id="Q2HBA1"/>
<feature type="region of interest" description="Disordered" evidence="1">
    <location>
        <begin position="1"/>
        <end position="45"/>
    </location>
</feature>
<reference evidence="4" key="1">
    <citation type="journal article" date="2015" name="Genome Announc.">
        <title>Draft genome sequence of the cellulolytic fungus Chaetomium globosum.</title>
        <authorList>
            <person name="Cuomo C.A."/>
            <person name="Untereiner W.A."/>
            <person name="Ma L.-J."/>
            <person name="Grabherr M."/>
            <person name="Birren B.W."/>
        </authorList>
    </citation>
    <scope>NUCLEOTIDE SEQUENCE [LARGE SCALE GENOMIC DNA]</scope>
    <source>
        <strain evidence="4">ATCC 6205 / CBS 148.51 / DSM 1962 / NBRC 6347 / NRRL 1970</strain>
    </source>
</reference>
<dbReference type="Proteomes" id="UP000001056">
    <property type="component" value="Unassembled WGS sequence"/>
</dbReference>
<dbReference type="EMBL" id="CH408030">
    <property type="protein sequence ID" value="EAQ90568.1"/>
    <property type="molecule type" value="Genomic_DNA"/>
</dbReference>
<organism evidence="3 4">
    <name type="scientific">Chaetomium globosum (strain ATCC 6205 / CBS 148.51 / DSM 1962 / NBRC 6347 / NRRL 1970)</name>
    <name type="common">Soil fungus</name>
    <dbReference type="NCBI Taxonomy" id="306901"/>
    <lineage>
        <taxon>Eukaryota</taxon>
        <taxon>Fungi</taxon>
        <taxon>Dikarya</taxon>
        <taxon>Ascomycota</taxon>
        <taxon>Pezizomycotina</taxon>
        <taxon>Sordariomycetes</taxon>
        <taxon>Sordariomycetidae</taxon>
        <taxon>Sordariales</taxon>
        <taxon>Chaetomiaceae</taxon>
        <taxon>Chaetomium</taxon>
    </lineage>
</organism>
<name>Q2HBA1_CHAGB</name>
<gene>
    <name evidence="3" type="ORF">CHGG_02503</name>
</gene>
<keyword evidence="2" id="KW-0472">Membrane</keyword>
<feature type="transmembrane region" description="Helical" evidence="2">
    <location>
        <begin position="203"/>
        <end position="223"/>
    </location>
</feature>
<dbReference type="OMA" id="YSHIPFW"/>
<sequence length="550" mass="59922">MGRLGPITSLGLGRSPYDEVVPGEGPEDSRSPQQLYDERGRPINPETKRINRDVIRSHNEVMMVIGVAEPENSAADAQLEAARRHHRYEDRIGRRLLLAGGVLESAAIWGVNGMRQRILLYKPYSQTTFYGMFQLAWSQQSVGSYFFGGLPSFLASTLLEQLPAPELKKTTFWVPNWRFFIPGTSISPIPIPPTPISYRPRTLLGWLGTFALGVAPFAGFYLYTKFHTVITKTLRYKIHQLLPRPHNAHKRRHFGSNLPTGAEFASVEHRTDESPASPTAPTPTTTPNPSATPAHRRQSTVSLRGDNSADQPTFGGSTQGTQDDFASDDEDNEIISATLISFDVEATDPTTPLDPTSTHSAAAHNGGDDATPGAWSAELRPNPNLGDANRGGGGGDYGFPGGGDGGDGGDGEGANGSSAAQDNRVYRENVLTRLPAILATDVLAITPARLLMTPLASLVWVGLARPYMRRMGMPMEGVVEGAGWWWGLRGARGMVNMLGLELLLAVMQCEAWAVIMLAAERFRFTAEEWNEKEGLLGEGEGEEDRELEMN</sequence>
<feature type="compositionally biased region" description="Low complexity" evidence="1">
    <location>
        <begin position="347"/>
        <end position="358"/>
    </location>
</feature>